<protein>
    <recommendedName>
        <fullName evidence="2">site-specific DNA-methyltransferase (adenine-specific)</fullName>
        <ecNumber evidence="2">2.1.1.72</ecNumber>
    </recommendedName>
</protein>
<dbReference type="PROSITE" id="PS00092">
    <property type="entry name" value="N6_MTASE"/>
    <property type="match status" value="1"/>
</dbReference>
<name>A0A3P1ZVM5_9BACE</name>
<dbReference type="EC" id="2.1.1.72" evidence="2"/>
<dbReference type="EMBL" id="RQYF01000114">
    <property type="protein sequence ID" value="RRD87187.1"/>
    <property type="molecule type" value="Genomic_DNA"/>
</dbReference>
<keyword evidence="4 8" id="KW-0808">Transferase</keyword>
<dbReference type="Proteomes" id="UP000279562">
    <property type="component" value="Unassembled WGS sequence"/>
</dbReference>
<keyword evidence="3 8" id="KW-0489">Methyltransferase</keyword>
<dbReference type="GO" id="GO:0032259">
    <property type="term" value="P:methylation"/>
    <property type="evidence" value="ECO:0007669"/>
    <property type="project" value="UniProtKB-KW"/>
</dbReference>
<dbReference type="InterPro" id="IPR050953">
    <property type="entry name" value="N4_N6_ade-DNA_methylase"/>
</dbReference>
<organism evidence="8 9">
    <name type="scientific">Prevotella heparinolytica</name>
    <dbReference type="NCBI Taxonomy" id="28113"/>
    <lineage>
        <taxon>Bacteria</taxon>
        <taxon>Pseudomonadati</taxon>
        <taxon>Bacteroidota</taxon>
        <taxon>Bacteroidia</taxon>
        <taxon>Bacteroidales</taxon>
        <taxon>Bacteroidaceae</taxon>
        <taxon>Bacteroides</taxon>
    </lineage>
</organism>
<dbReference type="PRINTS" id="PR00507">
    <property type="entry name" value="N12N6MTFRASE"/>
</dbReference>
<reference evidence="8 9" key="1">
    <citation type="submission" date="2018-11" db="EMBL/GenBank/DDBJ databases">
        <title>Genomes From Bacteria Associated with the Canine Oral Cavity: a Test Case for Automated Genome-Based Taxonomic Assignment.</title>
        <authorList>
            <person name="Coil D.A."/>
            <person name="Jospin G."/>
            <person name="Darling A.E."/>
            <person name="Wallis C."/>
            <person name="Davis I.J."/>
            <person name="Harris S."/>
            <person name="Eisen J.A."/>
            <person name="Holcombe L.J."/>
            <person name="O'Flynn C."/>
        </authorList>
    </citation>
    <scope>NUCLEOTIDE SEQUENCE [LARGE SCALE GENOMIC DNA]</scope>
    <source>
        <strain evidence="8 9">OH1047_COT-310</strain>
    </source>
</reference>
<dbReference type="InterPro" id="IPR002052">
    <property type="entry name" value="DNA_methylase_N6_adenine_CS"/>
</dbReference>
<comment type="caution">
    <text evidence="8">The sequence shown here is derived from an EMBL/GenBank/DDBJ whole genome shotgun (WGS) entry which is preliminary data.</text>
</comment>
<evidence type="ECO:0000256" key="6">
    <source>
        <dbReference type="ARBA" id="ARBA00047942"/>
    </source>
</evidence>
<dbReference type="GO" id="GO:0006304">
    <property type="term" value="P:DNA modification"/>
    <property type="evidence" value="ECO:0007669"/>
    <property type="project" value="InterPro"/>
</dbReference>
<dbReference type="AlphaFoldDB" id="A0A3P1ZVM5"/>
<gene>
    <name evidence="8" type="ORF">EII33_13490</name>
</gene>
<dbReference type="Pfam" id="PF07669">
    <property type="entry name" value="Eco57I"/>
    <property type="match status" value="1"/>
</dbReference>
<evidence type="ECO:0000256" key="2">
    <source>
        <dbReference type="ARBA" id="ARBA00011900"/>
    </source>
</evidence>
<evidence type="ECO:0000259" key="7">
    <source>
        <dbReference type="Pfam" id="PF07669"/>
    </source>
</evidence>
<evidence type="ECO:0000256" key="4">
    <source>
        <dbReference type="ARBA" id="ARBA00022679"/>
    </source>
</evidence>
<proteinExistence type="inferred from homology"/>
<feature type="domain" description="Type II methyltransferase M.TaqI-like" evidence="7">
    <location>
        <begin position="159"/>
        <end position="308"/>
    </location>
</feature>
<evidence type="ECO:0000256" key="3">
    <source>
        <dbReference type="ARBA" id="ARBA00022603"/>
    </source>
</evidence>
<keyword evidence="9" id="KW-1185">Reference proteome</keyword>
<dbReference type="GO" id="GO:0003676">
    <property type="term" value="F:nucleic acid binding"/>
    <property type="evidence" value="ECO:0007669"/>
    <property type="project" value="InterPro"/>
</dbReference>
<dbReference type="PANTHER" id="PTHR33841:SF5">
    <property type="entry name" value="DNA METHYLASE (MODIFICATION METHYLASE) (METHYLTRANSFERASE)-RELATED"/>
    <property type="match status" value="1"/>
</dbReference>
<sequence>MRCSQSHTLTYLRHHVPADELTVNRLFVSAYLEVRGVAQPRAGFLSRFVIKNSDNENSIHQEVCRRVISDFGKDITLETMVQLFEFVVSPADRIVTGAIYTPIRIRKAIIANCLNNMTIEELQKIHAADISCGCGGFLMDMALLIHQKTGKPYSEIYRENIYGIDIQPYAIERTKILLSLLALIGGEDEDFEFNLICRDSLDVREDGWDGRYRNFDVIIGNPPYVCSRNLTDETLEKLKRYEVCRTGHPDLYIPFFQIALEMLSDNGRMGYITMNTFLRSVNGRALRFYLSNQGYSISIIDFRGYQVFESRNTYTCLFFLNKADRTRTIRYAVDENSELPGAVNYNIIPLNVLDNNKGWTLNDFVTTTAIEATGIQIKDYCPSRHGIATLSNETYIFRPEKEDDRYYFHDGFRIEREICRDVVNPNKLNTVDDIDALVEKVIFPYYIEDGRAIVYEPDEMKRRFPRAFAYLKAKKKVLFGRDKGDISKYPQWYAFGRTQSLVMPRYKLFFPKFANMALKCVICDAPDLMLYNGLAFVSDDERKLRILKSVIESEIFWSYIKKNGKPYASGYYSLSGVDIKHFGIPEFTSVEEDELLEIDDKNEKEHWLKEKYRLSLTRV</sequence>
<dbReference type="InterPro" id="IPR029063">
    <property type="entry name" value="SAM-dependent_MTases_sf"/>
</dbReference>
<comment type="catalytic activity">
    <reaction evidence="6">
        <text>a 2'-deoxyadenosine in DNA + S-adenosyl-L-methionine = an N(6)-methyl-2'-deoxyadenosine in DNA + S-adenosyl-L-homocysteine + H(+)</text>
        <dbReference type="Rhea" id="RHEA:15197"/>
        <dbReference type="Rhea" id="RHEA-COMP:12418"/>
        <dbReference type="Rhea" id="RHEA-COMP:12419"/>
        <dbReference type="ChEBI" id="CHEBI:15378"/>
        <dbReference type="ChEBI" id="CHEBI:57856"/>
        <dbReference type="ChEBI" id="CHEBI:59789"/>
        <dbReference type="ChEBI" id="CHEBI:90615"/>
        <dbReference type="ChEBI" id="CHEBI:90616"/>
        <dbReference type="EC" id="2.1.1.72"/>
    </reaction>
</comment>
<evidence type="ECO:0000256" key="5">
    <source>
        <dbReference type="ARBA" id="ARBA00022691"/>
    </source>
</evidence>
<evidence type="ECO:0000313" key="9">
    <source>
        <dbReference type="Proteomes" id="UP000279562"/>
    </source>
</evidence>
<accession>A0A3P1ZVM5</accession>
<dbReference type="PANTHER" id="PTHR33841">
    <property type="entry name" value="DNA METHYLTRANSFERASE YEEA-RELATED"/>
    <property type="match status" value="1"/>
</dbReference>
<evidence type="ECO:0000256" key="1">
    <source>
        <dbReference type="ARBA" id="ARBA00006594"/>
    </source>
</evidence>
<dbReference type="InterPro" id="IPR011639">
    <property type="entry name" value="MethylTrfase_TaqI-like_dom"/>
</dbReference>
<comment type="similarity">
    <text evidence="1">Belongs to the N(4)/N(6)-methyltransferase family.</text>
</comment>
<dbReference type="Gene3D" id="3.40.50.150">
    <property type="entry name" value="Vaccinia Virus protein VP39"/>
    <property type="match status" value="1"/>
</dbReference>
<keyword evidence="5" id="KW-0949">S-adenosyl-L-methionine</keyword>
<dbReference type="SUPFAM" id="SSF53335">
    <property type="entry name" value="S-adenosyl-L-methionine-dependent methyltransferases"/>
    <property type="match status" value="1"/>
</dbReference>
<dbReference type="CDD" id="cd02440">
    <property type="entry name" value="AdoMet_MTases"/>
    <property type="match status" value="1"/>
</dbReference>
<dbReference type="GO" id="GO:0009007">
    <property type="term" value="F:site-specific DNA-methyltransferase (adenine-specific) activity"/>
    <property type="evidence" value="ECO:0007669"/>
    <property type="project" value="UniProtKB-EC"/>
</dbReference>
<evidence type="ECO:0000313" key="8">
    <source>
        <dbReference type="EMBL" id="RRD87187.1"/>
    </source>
</evidence>